<evidence type="ECO:0000313" key="2">
    <source>
        <dbReference type="EMBL" id="MBW0489116.1"/>
    </source>
</evidence>
<organism evidence="2 3">
    <name type="scientific">Austropuccinia psidii MF-1</name>
    <dbReference type="NCBI Taxonomy" id="1389203"/>
    <lineage>
        <taxon>Eukaryota</taxon>
        <taxon>Fungi</taxon>
        <taxon>Dikarya</taxon>
        <taxon>Basidiomycota</taxon>
        <taxon>Pucciniomycotina</taxon>
        <taxon>Pucciniomycetes</taxon>
        <taxon>Pucciniales</taxon>
        <taxon>Sphaerophragmiaceae</taxon>
        <taxon>Austropuccinia</taxon>
    </lineage>
</organism>
<gene>
    <name evidence="2" type="ORF">O181_028831</name>
</gene>
<sequence length="281" mass="31348">MDPNVKAAAGRLHLLLNDLHAALALAQTPLPPFVTRLNSFVSDLNLVVSSVFKSDTPTRSYPHIDKRPRHHPNRQTARSHPSKLHRQPPGIVHPNLTASCSGPIASDAEQGPAIQLESNFLNLGALNQRVLPLARQPIVPPNVDLPCNEPASLSYNDDHDQLAAPFNPLPSHNSDYCDDDEADYLADNTYYPEPSLDPYDNDNNHLDHELAPFPYDDDNNHFDHQLAPFPPNNFGHLSHDDRYNYDPYIDETAKDICNYDNRPPDLNYDGSGGGHDTSGWY</sequence>
<evidence type="ECO:0000313" key="3">
    <source>
        <dbReference type="Proteomes" id="UP000765509"/>
    </source>
</evidence>
<dbReference type="AlphaFoldDB" id="A0A9Q3H2R8"/>
<name>A0A9Q3H2R8_9BASI</name>
<proteinExistence type="predicted"/>
<keyword evidence="3" id="KW-1185">Reference proteome</keyword>
<reference evidence="2" key="1">
    <citation type="submission" date="2021-03" db="EMBL/GenBank/DDBJ databases">
        <title>Draft genome sequence of rust myrtle Austropuccinia psidii MF-1, a brazilian biotype.</title>
        <authorList>
            <person name="Quecine M.C."/>
            <person name="Pachon D.M.R."/>
            <person name="Bonatelli M.L."/>
            <person name="Correr F.H."/>
            <person name="Franceschini L.M."/>
            <person name="Leite T.F."/>
            <person name="Margarido G.R.A."/>
            <person name="Almeida C.A."/>
            <person name="Ferrarezi J.A."/>
            <person name="Labate C.A."/>
        </authorList>
    </citation>
    <scope>NUCLEOTIDE SEQUENCE</scope>
    <source>
        <strain evidence="2">MF-1</strain>
    </source>
</reference>
<evidence type="ECO:0000256" key="1">
    <source>
        <dbReference type="SAM" id="MobiDB-lite"/>
    </source>
</evidence>
<dbReference type="EMBL" id="AVOT02009930">
    <property type="protein sequence ID" value="MBW0489116.1"/>
    <property type="molecule type" value="Genomic_DNA"/>
</dbReference>
<accession>A0A9Q3H2R8</accession>
<feature type="region of interest" description="Disordered" evidence="1">
    <location>
        <begin position="57"/>
        <end position="90"/>
    </location>
</feature>
<protein>
    <submittedName>
        <fullName evidence="2">Uncharacterized protein</fullName>
    </submittedName>
</protein>
<comment type="caution">
    <text evidence="2">The sequence shown here is derived from an EMBL/GenBank/DDBJ whole genome shotgun (WGS) entry which is preliminary data.</text>
</comment>
<dbReference type="Proteomes" id="UP000765509">
    <property type="component" value="Unassembled WGS sequence"/>
</dbReference>